<feature type="transmembrane region" description="Helical" evidence="11">
    <location>
        <begin position="12"/>
        <end position="33"/>
    </location>
</feature>
<keyword evidence="7 11" id="KW-1133">Transmembrane helix</keyword>
<dbReference type="InterPro" id="IPR029044">
    <property type="entry name" value="Nucleotide-diphossugar_trans"/>
</dbReference>
<comment type="caution">
    <text evidence="12">The sequence shown here is derived from an EMBL/GenBank/DDBJ whole genome shotgun (WGS) entry which is preliminary data.</text>
</comment>
<evidence type="ECO:0000256" key="11">
    <source>
        <dbReference type="SAM" id="Phobius"/>
    </source>
</evidence>
<evidence type="ECO:0000313" key="12">
    <source>
        <dbReference type="EMBL" id="GMM46887.1"/>
    </source>
</evidence>
<evidence type="ECO:0008006" key="14">
    <source>
        <dbReference type="Google" id="ProtNLM"/>
    </source>
</evidence>
<keyword evidence="9 11" id="KW-0472">Membrane</keyword>
<comment type="pathway">
    <text evidence="2">Protein modification; protein glycosylation.</text>
</comment>
<dbReference type="InterPro" id="IPR022751">
    <property type="entry name" value="Alpha_mannosyltransferase"/>
</dbReference>
<sequence>MNLWYKRQTKFAIITCLIIFAFIFTLTGLSYRYSNNKELVLNKNKDNVNDDINNFKEKIELEEAEKHQFELNKQKEDNMKEINELISKLENEFKIEKEKLESEKNELEEKIKEKQYTQKLYDNLSDEEKEIKKIESFIEQDSQKDKLLEARQEYFKNVFQNIQTFKPSISPLKEYLEAGKLKARDSNKFNEPYLTRDELNKHLKVTPEAVKDLKFNHEGFINSLTNEYPNNIYQEGISGIVFVGGTKFSWLTMLSIMNIRQHGCELPIEVLIPSMNEYQFEICSIGFPKYNARCIFLPKLVGEEINEYYKFQGYQFKSLAISLSSFENVMLIDADNTPLINPEIIFNSKLFKEIGLITWPDFWKRTTNPKFYDIIGKEIDDNNISKRRDFGYKEYGNIFKSICPDKIIPFHHFEGTLPDPTSESGQFFINKRNHYKSMILTLYYNSYGPNYYYPLLSQGAAGEGDKETFIASAHALNEKYYNVKKRLISIGRMKEGEFNANAMGQFNPVQDYEISKKYKESNEEVDEIPDLFMLHSNNPKLNPWQLYINEYIYDKESGKRYRMYGEDFPHRVKYDHELRTWLNMEKLLCEDDFKFGVFQSEGVSNDEVCHEVRNQIKFLETV</sequence>
<evidence type="ECO:0000256" key="3">
    <source>
        <dbReference type="ARBA" id="ARBA00009105"/>
    </source>
</evidence>
<evidence type="ECO:0000313" key="13">
    <source>
        <dbReference type="Proteomes" id="UP001378960"/>
    </source>
</evidence>
<proteinExistence type="inferred from homology"/>
<name>A0AAV5R778_PICKL</name>
<dbReference type="GO" id="GO:0000026">
    <property type="term" value="F:alpha-1,2-mannosyltransferase activity"/>
    <property type="evidence" value="ECO:0007669"/>
    <property type="project" value="TreeGrafter"/>
</dbReference>
<evidence type="ECO:0000256" key="2">
    <source>
        <dbReference type="ARBA" id="ARBA00004922"/>
    </source>
</evidence>
<evidence type="ECO:0000256" key="7">
    <source>
        <dbReference type="ARBA" id="ARBA00022989"/>
    </source>
</evidence>
<dbReference type="Pfam" id="PF11051">
    <property type="entry name" value="Mannosyl_trans3"/>
    <property type="match status" value="1"/>
</dbReference>
<evidence type="ECO:0000256" key="5">
    <source>
        <dbReference type="ARBA" id="ARBA00022692"/>
    </source>
</evidence>
<comment type="similarity">
    <text evidence="3">Belongs to the MNN1/MNT family.</text>
</comment>
<dbReference type="AlphaFoldDB" id="A0AAV5R778"/>
<dbReference type="Proteomes" id="UP001378960">
    <property type="component" value="Unassembled WGS sequence"/>
</dbReference>
<gene>
    <name evidence="12" type="ORF">DAPK24_034620</name>
</gene>
<keyword evidence="4" id="KW-0808">Transferase</keyword>
<keyword evidence="13" id="KW-1185">Reference proteome</keyword>
<dbReference type="GO" id="GO:0000139">
    <property type="term" value="C:Golgi membrane"/>
    <property type="evidence" value="ECO:0007669"/>
    <property type="project" value="UniProtKB-SubCell"/>
</dbReference>
<evidence type="ECO:0000256" key="8">
    <source>
        <dbReference type="ARBA" id="ARBA00023034"/>
    </source>
</evidence>
<evidence type="ECO:0000256" key="4">
    <source>
        <dbReference type="ARBA" id="ARBA00022679"/>
    </source>
</evidence>
<keyword evidence="6" id="KW-0735">Signal-anchor</keyword>
<evidence type="ECO:0000256" key="9">
    <source>
        <dbReference type="ARBA" id="ARBA00023136"/>
    </source>
</evidence>
<feature type="coiled-coil region" evidence="10">
    <location>
        <begin position="45"/>
        <end position="117"/>
    </location>
</feature>
<comment type="subcellular location">
    <subcellularLocation>
        <location evidence="1">Golgi apparatus membrane</location>
        <topology evidence="1">Single-pass type II membrane protein</topology>
    </subcellularLocation>
</comment>
<dbReference type="PANTHER" id="PTHR31646:SF1">
    <property type="entry name" value="ALPHA-1,2-MANNOSYLTRANSFERASE MNN2"/>
    <property type="match status" value="1"/>
</dbReference>
<reference evidence="12 13" key="1">
    <citation type="journal article" date="2023" name="Elife">
        <title>Identification of key yeast species and microbe-microbe interactions impacting larval growth of Drosophila in the wild.</title>
        <authorList>
            <person name="Mure A."/>
            <person name="Sugiura Y."/>
            <person name="Maeda R."/>
            <person name="Honda K."/>
            <person name="Sakurai N."/>
            <person name="Takahashi Y."/>
            <person name="Watada M."/>
            <person name="Katoh T."/>
            <person name="Gotoh A."/>
            <person name="Gotoh Y."/>
            <person name="Taniguchi I."/>
            <person name="Nakamura K."/>
            <person name="Hayashi T."/>
            <person name="Katayama T."/>
            <person name="Uemura T."/>
            <person name="Hattori Y."/>
        </authorList>
    </citation>
    <scope>NUCLEOTIDE SEQUENCE [LARGE SCALE GENOMIC DNA]</scope>
    <source>
        <strain evidence="12 13">PK-24</strain>
    </source>
</reference>
<dbReference type="EMBL" id="BTGB01000005">
    <property type="protein sequence ID" value="GMM46887.1"/>
    <property type="molecule type" value="Genomic_DNA"/>
</dbReference>
<keyword evidence="8" id="KW-0333">Golgi apparatus</keyword>
<evidence type="ECO:0000256" key="6">
    <source>
        <dbReference type="ARBA" id="ARBA00022968"/>
    </source>
</evidence>
<keyword evidence="10" id="KW-0175">Coiled coil</keyword>
<evidence type="ECO:0000256" key="10">
    <source>
        <dbReference type="SAM" id="Coils"/>
    </source>
</evidence>
<organism evidence="12 13">
    <name type="scientific">Pichia kluyveri</name>
    <name type="common">Yeast</name>
    <dbReference type="NCBI Taxonomy" id="36015"/>
    <lineage>
        <taxon>Eukaryota</taxon>
        <taxon>Fungi</taxon>
        <taxon>Dikarya</taxon>
        <taxon>Ascomycota</taxon>
        <taxon>Saccharomycotina</taxon>
        <taxon>Pichiomycetes</taxon>
        <taxon>Pichiales</taxon>
        <taxon>Pichiaceae</taxon>
        <taxon>Pichia</taxon>
    </lineage>
</organism>
<dbReference type="SUPFAM" id="SSF53448">
    <property type="entry name" value="Nucleotide-diphospho-sugar transferases"/>
    <property type="match status" value="1"/>
</dbReference>
<accession>A0AAV5R778</accession>
<protein>
    <recommendedName>
        <fullName evidence="14">Alpha-1,2-mannosyltransferase MNN2</fullName>
    </recommendedName>
</protein>
<dbReference type="PANTHER" id="PTHR31646">
    <property type="entry name" value="ALPHA-1,2-MANNOSYLTRANSFERASE MNN2"/>
    <property type="match status" value="1"/>
</dbReference>
<keyword evidence="5 11" id="KW-0812">Transmembrane</keyword>
<dbReference type="GO" id="GO:0046354">
    <property type="term" value="P:mannan biosynthetic process"/>
    <property type="evidence" value="ECO:0007669"/>
    <property type="project" value="TreeGrafter"/>
</dbReference>
<evidence type="ECO:0000256" key="1">
    <source>
        <dbReference type="ARBA" id="ARBA00004323"/>
    </source>
</evidence>